<feature type="domain" description="Acyltransferase 3" evidence="3">
    <location>
        <begin position="172"/>
        <end position="455"/>
    </location>
</feature>
<feature type="transmembrane region" description="Helical" evidence="1">
    <location>
        <begin position="354"/>
        <end position="373"/>
    </location>
</feature>
<keyword evidence="1" id="KW-1133">Transmembrane helix</keyword>
<keyword evidence="1" id="KW-0472">Membrane</keyword>
<dbReference type="EMBL" id="JARQZJ010000127">
    <property type="protein sequence ID" value="KAK9891036.1"/>
    <property type="molecule type" value="Genomic_DNA"/>
</dbReference>
<keyword evidence="2" id="KW-0732">Signal</keyword>
<comment type="caution">
    <text evidence="4">The sequence shown here is derived from an EMBL/GenBank/DDBJ whole genome shotgun (WGS) entry which is preliminary data.</text>
</comment>
<dbReference type="PANTHER" id="PTHR11161:SF72">
    <property type="entry name" value="FI21449P1"/>
    <property type="match status" value="1"/>
</dbReference>
<dbReference type="InterPro" id="IPR002656">
    <property type="entry name" value="Acyl_transf_3_dom"/>
</dbReference>
<sequence>MFKYLLIILVLFSQKSCAVIKVPQDLPKVFDVINGSCADNEDFCKIDIKLTPADEKNPSEKWRKIDQITKGDKRFYRRDVIYRGICVEKDGLLPDYNEYLNDGLRGSIERSYCIGKVKFYELVDFLDIILGVSFLCLTGRGKNKYIEIFSITNTWRDLRKPENSQASIKLRFIQGMRTITMVLVITCHNYSVMTLTFSKNPEYVENFSIQPVAQILIGSFGFVVQTFFAISAWLLALKLHSIVKKNGAITFKEILILAVNRYFRLIPAMILIIFLYRSIAMEVFLPPVYFSHLEAEQLRCRNGWWTNLLFIQNFSIFEGQMCSPPTWFIAVDTQLYIMTSLLFYLSYKFQLSMKLLLGITVIPALCMQTHLVMTTDFDGLYRVTPRNLPVELLSTSPEIIFSYINTICNVAPYAIGFVFGEIYSKNEQKTIFSTYACKIFWFISFLGLPLVTILLSLYEFPEKWKHCWLLL</sequence>
<gene>
    <name evidence="4" type="ORF">WA026_013366</name>
</gene>
<proteinExistence type="predicted"/>
<evidence type="ECO:0000256" key="2">
    <source>
        <dbReference type="SAM" id="SignalP"/>
    </source>
</evidence>
<feature type="transmembrane region" description="Helical" evidence="1">
    <location>
        <begin position="215"/>
        <end position="236"/>
    </location>
</feature>
<protein>
    <recommendedName>
        <fullName evidence="3">Acyltransferase 3 domain-containing protein</fullName>
    </recommendedName>
</protein>
<reference evidence="4 5" key="1">
    <citation type="submission" date="2023-03" db="EMBL/GenBank/DDBJ databases">
        <title>Genome insight into feeding habits of ladybird beetles.</title>
        <authorList>
            <person name="Li H.-S."/>
            <person name="Huang Y.-H."/>
            <person name="Pang H."/>
        </authorList>
    </citation>
    <scope>NUCLEOTIDE SEQUENCE [LARGE SCALE GENOMIC DNA]</scope>
    <source>
        <strain evidence="4">SYSU_2023b</strain>
        <tissue evidence="4">Whole body</tissue>
    </source>
</reference>
<dbReference type="GO" id="GO:0016747">
    <property type="term" value="F:acyltransferase activity, transferring groups other than amino-acyl groups"/>
    <property type="evidence" value="ECO:0007669"/>
    <property type="project" value="InterPro"/>
</dbReference>
<feature type="transmembrane region" description="Helical" evidence="1">
    <location>
        <begin position="439"/>
        <end position="458"/>
    </location>
</feature>
<organism evidence="4 5">
    <name type="scientific">Henosepilachna vigintioctopunctata</name>
    <dbReference type="NCBI Taxonomy" id="420089"/>
    <lineage>
        <taxon>Eukaryota</taxon>
        <taxon>Metazoa</taxon>
        <taxon>Ecdysozoa</taxon>
        <taxon>Arthropoda</taxon>
        <taxon>Hexapoda</taxon>
        <taxon>Insecta</taxon>
        <taxon>Pterygota</taxon>
        <taxon>Neoptera</taxon>
        <taxon>Endopterygota</taxon>
        <taxon>Coleoptera</taxon>
        <taxon>Polyphaga</taxon>
        <taxon>Cucujiformia</taxon>
        <taxon>Coccinelloidea</taxon>
        <taxon>Coccinellidae</taxon>
        <taxon>Epilachninae</taxon>
        <taxon>Epilachnini</taxon>
        <taxon>Henosepilachna</taxon>
    </lineage>
</organism>
<keyword evidence="1" id="KW-0812">Transmembrane</keyword>
<dbReference type="InterPro" id="IPR052728">
    <property type="entry name" value="O2_lipid_transport_reg"/>
</dbReference>
<dbReference type="Proteomes" id="UP001431783">
    <property type="component" value="Unassembled WGS sequence"/>
</dbReference>
<feature type="transmembrane region" description="Helical" evidence="1">
    <location>
        <begin position="399"/>
        <end position="419"/>
    </location>
</feature>
<feature type="transmembrane region" description="Helical" evidence="1">
    <location>
        <begin position="327"/>
        <end position="347"/>
    </location>
</feature>
<evidence type="ECO:0000259" key="3">
    <source>
        <dbReference type="Pfam" id="PF01757"/>
    </source>
</evidence>
<accession>A0AAW1VD82</accession>
<feature type="transmembrane region" description="Helical" evidence="1">
    <location>
        <begin position="262"/>
        <end position="279"/>
    </location>
</feature>
<dbReference type="Pfam" id="PF01757">
    <property type="entry name" value="Acyl_transf_3"/>
    <property type="match status" value="1"/>
</dbReference>
<dbReference type="PANTHER" id="PTHR11161">
    <property type="entry name" value="O-ACYLTRANSFERASE"/>
    <property type="match status" value="1"/>
</dbReference>
<name>A0AAW1VD82_9CUCU</name>
<dbReference type="AlphaFoldDB" id="A0AAW1VD82"/>
<feature type="chain" id="PRO_5043654480" description="Acyltransferase 3 domain-containing protein" evidence="2">
    <location>
        <begin position="19"/>
        <end position="471"/>
    </location>
</feature>
<evidence type="ECO:0000313" key="5">
    <source>
        <dbReference type="Proteomes" id="UP001431783"/>
    </source>
</evidence>
<evidence type="ECO:0000256" key="1">
    <source>
        <dbReference type="SAM" id="Phobius"/>
    </source>
</evidence>
<keyword evidence="5" id="KW-1185">Reference proteome</keyword>
<feature type="signal peptide" evidence="2">
    <location>
        <begin position="1"/>
        <end position="18"/>
    </location>
</feature>
<evidence type="ECO:0000313" key="4">
    <source>
        <dbReference type="EMBL" id="KAK9891036.1"/>
    </source>
</evidence>